<reference evidence="4 5" key="1">
    <citation type="submission" date="2019-08" db="EMBL/GenBank/DDBJ databases">
        <authorList>
            <person name="Grouzdev D."/>
            <person name="Tikhonova E."/>
            <person name="Kravchenko I."/>
        </authorList>
    </citation>
    <scope>NUCLEOTIDE SEQUENCE [LARGE SCALE GENOMIC DNA]</scope>
    <source>
        <strain evidence="4 5">59b</strain>
    </source>
</reference>
<feature type="domain" description="SnoaL-like" evidence="3">
    <location>
        <begin position="9"/>
        <end position="144"/>
    </location>
</feature>
<dbReference type="InterPro" id="IPR017640">
    <property type="entry name" value="Anthranilate_1-2-diOase_ssu"/>
</dbReference>
<comment type="caution">
    <text evidence="4">The sequence shown here is derived from an EMBL/GenBank/DDBJ whole genome shotgun (WGS) entry which is preliminary data.</text>
</comment>
<evidence type="ECO:0000256" key="2">
    <source>
        <dbReference type="ARBA" id="ARBA00023002"/>
    </source>
</evidence>
<name>A0A5A9GPC0_AZOLI</name>
<protein>
    <submittedName>
        <fullName evidence="4">Aromatic-ring-hydroxylating dioxygenase subunit beta</fullName>
    </submittedName>
</protein>
<dbReference type="SUPFAM" id="SSF54427">
    <property type="entry name" value="NTF2-like"/>
    <property type="match status" value="1"/>
</dbReference>
<dbReference type="Gene3D" id="3.10.450.50">
    <property type="match status" value="1"/>
</dbReference>
<evidence type="ECO:0000313" key="4">
    <source>
        <dbReference type="EMBL" id="KAA0595675.1"/>
    </source>
</evidence>
<sequence length="162" mass="18660">MNDLTTRDLMIRLELSALQDRYVSIIDNDRMEEWPALFTEDCLYQIISKENEDLGLPAPIMHCDNARMLRDRVVAMRNANIFEQPIYRHCLSGLEWRSDGADGYLCQTSYVVINTSAAGESTVYQAGRYLDHVVRTAEGLRFKAKRCIYDTSRVQTLLAYPI</sequence>
<dbReference type="CDD" id="cd00667">
    <property type="entry name" value="ring_hydroxylating_dioxygenases_beta"/>
    <property type="match status" value="1"/>
</dbReference>
<gene>
    <name evidence="4" type="ORF">FZ942_14850</name>
</gene>
<keyword evidence="4" id="KW-0223">Dioxygenase</keyword>
<keyword evidence="2" id="KW-0560">Oxidoreductase</keyword>
<dbReference type="InterPro" id="IPR000391">
    <property type="entry name" value="Rng_hydr_dOase-bsu"/>
</dbReference>
<evidence type="ECO:0000313" key="5">
    <source>
        <dbReference type="Proteomes" id="UP000324927"/>
    </source>
</evidence>
<dbReference type="OrthoDB" id="5517499at2"/>
<dbReference type="NCBIfam" id="NF041685">
    <property type="entry name" value="ant_diox_AndAd"/>
    <property type="match status" value="1"/>
</dbReference>
<proteinExistence type="inferred from homology"/>
<accession>A0A5A9GPC0</accession>
<dbReference type="AlphaFoldDB" id="A0A5A9GPC0"/>
<evidence type="ECO:0000256" key="1">
    <source>
        <dbReference type="ARBA" id="ARBA00009570"/>
    </source>
</evidence>
<dbReference type="InterPro" id="IPR037401">
    <property type="entry name" value="SnoaL-like"/>
</dbReference>
<dbReference type="Pfam" id="PF13577">
    <property type="entry name" value="SnoaL_4"/>
    <property type="match status" value="1"/>
</dbReference>
<dbReference type="GO" id="GO:0051213">
    <property type="term" value="F:dioxygenase activity"/>
    <property type="evidence" value="ECO:0007669"/>
    <property type="project" value="UniProtKB-KW"/>
</dbReference>
<dbReference type="EMBL" id="VTTN01000005">
    <property type="protein sequence ID" value="KAA0595675.1"/>
    <property type="molecule type" value="Genomic_DNA"/>
</dbReference>
<comment type="similarity">
    <text evidence="1">Belongs to the bacterial ring-hydroxylating dioxygenase beta subunit family.</text>
</comment>
<dbReference type="RefSeq" id="WP_149231860.1">
    <property type="nucleotide sequence ID" value="NZ_JALJXJ010000006.1"/>
</dbReference>
<evidence type="ECO:0000259" key="3">
    <source>
        <dbReference type="Pfam" id="PF13577"/>
    </source>
</evidence>
<dbReference type="Proteomes" id="UP000324927">
    <property type="component" value="Unassembled WGS sequence"/>
</dbReference>
<organism evidence="4 5">
    <name type="scientific">Azospirillum lipoferum</name>
    <dbReference type="NCBI Taxonomy" id="193"/>
    <lineage>
        <taxon>Bacteria</taxon>
        <taxon>Pseudomonadati</taxon>
        <taxon>Pseudomonadota</taxon>
        <taxon>Alphaproteobacteria</taxon>
        <taxon>Rhodospirillales</taxon>
        <taxon>Azospirillaceae</taxon>
        <taxon>Azospirillum</taxon>
    </lineage>
</organism>
<keyword evidence="5" id="KW-1185">Reference proteome</keyword>
<dbReference type="InterPro" id="IPR032710">
    <property type="entry name" value="NTF2-like_dom_sf"/>
</dbReference>